<feature type="transmembrane region" description="Helical" evidence="1">
    <location>
        <begin position="52"/>
        <end position="74"/>
    </location>
</feature>
<evidence type="ECO:0000313" key="2">
    <source>
        <dbReference type="EMBL" id="GBH32717.1"/>
    </source>
</evidence>
<keyword evidence="1" id="KW-1133">Transmembrane helix</keyword>
<reference evidence="2 3" key="1">
    <citation type="submission" date="2014-12" db="EMBL/GenBank/DDBJ databases">
        <title>Whole genome sequencing of Sphingobium xenophagum OW59.</title>
        <authorList>
            <person name="Ohta Y."/>
            <person name="Nishi S."/>
            <person name="Hatada Y."/>
        </authorList>
    </citation>
    <scope>NUCLEOTIDE SEQUENCE [LARGE SCALE GENOMIC DNA]</scope>
    <source>
        <strain evidence="2 3">OW59</strain>
    </source>
</reference>
<keyword evidence="1" id="KW-0472">Membrane</keyword>
<dbReference type="AlphaFoldDB" id="A0A401J7U5"/>
<gene>
    <name evidence="2" type="ORF">MBESOW_P3948</name>
</gene>
<keyword evidence="3" id="KW-1185">Reference proteome</keyword>
<organism evidence="2 3">
    <name type="scientific">Sphingobium xenophagum</name>
    <dbReference type="NCBI Taxonomy" id="121428"/>
    <lineage>
        <taxon>Bacteria</taxon>
        <taxon>Pseudomonadati</taxon>
        <taxon>Pseudomonadota</taxon>
        <taxon>Alphaproteobacteria</taxon>
        <taxon>Sphingomonadales</taxon>
        <taxon>Sphingomonadaceae</taxon>
        <taxon>Sphingobium</taxon>
    </lineage>
</organism>
<name>A0A401J7U5_SPHXE</name>
<sequence>MENPMTQFPSSHSLLARLRTFVAAWLVMEVTPDMDAADYEARVHETRLSPGLSLLLILLGALLCWAAVLVLAGVL</sequence>
<keyword evidence="1" id="KW-0812">Transmembrane</keyword>
<dbReference type="EMBL" id="BBQY01000043">
    <property type="protein sequence ID" value="GBH32717.1"/>
    <property type="molecule type" value="Genomic_DNA"/>
</dbReference>
<protein>
    <submittedName>
        <fullName evidence="2">Uncharacterized protein</fullName>
    </submittedName>
</protein>
<evidence type="ECO:0000256" key="1">
    <source>
        <dbReference type="SAM" id="Phobius"/>
    </source>
</evidence>
<comment type="caution">
    <text evidence="2">The sequence shown here is derived from an EMBL/GenBank/DDBJ whole genome shotgun (WGS) entry which is preliminary data.</text>
</comment>
<evidence type="ECO:0000313" key="3">
    <source>
        <dbReference type="Proteomes" id="UP000290975"/>
    </source>
</evidence>
<accession>A0A401J7U5</accession>
<dbReference type="Proteomes" id="UP000290975">
    <property type="component" value="Unassembled WGS sequence"/>
</dbReference>
<proteinExistence type="predicted"/>